<dbReference type="Proteomes" id="UP000028582">
    <property type="component" value="Unassembled WGS sequence"/>
</dbReference>
<evidence type="ECO:0000256" key="1">
    <source>
        <dbReference type="ARBA" id="ARBA00004496"/>
    </source>
</evidence>
<evidence type="ECO:0000313" key="5">
    <source>
        <dbReference type="Proteomes" id="UP000028582"/>
    </source>
</evidence>
<comment type="caution">
    <text evidence="4">The sequence shown here is derived from an EMBL/GenBank/DDBJ whole genome shotgun (WGS) entry which is preliminary data.</text>
</comment>
<dbReference type="EMBL" id="ANJA01001146">
    <property type="protein sequence ID" value="ETO79112.1"/>
    <property type="molecule type" value="Genomic_DNA"/>
</dbReference>
<proteinExistence type="predicted"/>
<evidence type="ECO:0000256" key="3">
    <source>
        <dbReference type="ARBA" id="ARBA00022837"/>
    </source>
</evidence>
<keyword evidence="3" id="KW-0106">Calcium</keyword>
<dbReference type="GO" id="GO:0030865">
    <property type="term" value="P:cortical cytoskeleton organization"/>
    <property type="evidence" value="ECO:0007669"/>
    <property type="project" value="TreeGrafter"/>
</dbReference>
<dbReference type="GO" id="GO:0005737">
    <property type="term" value="C:cytoplasm"/>
    <property type="evidence" value="ECO:0007669"/>
    <property type="project" value="UniProtKB-SubCell"/>
</dbReference>
<gene>
    <name evidence="4" type="ORF">F444_06127</name>
</gene>
<dbReference type="PANTHER" id="PTHR12085:SF3">
    <property type="entry name" value="SERINE_THREONINE-PROTEIN PHOSPHATASE 2A REGULATORY SUBUNIT B'' SUBUNIT GAMMA"/>
    <property type="match status" value="1"/>
</dbReference>
<dbReference type="OrthoDB" id="10265007at2759"/>
<evidence type="ECO:0000313" key="4">
    <source>
        <dbReference type="EMBL" id="ETO79112.1"/>
    </source>
</evidence>
<dbReference type="InterPro" id="IPR039865">
    <property type="entry name" value="PPP2R3C"/>
</dbReference>
<dbReference type="Gene3D" id="1.10.238.10">
    <property type="entry name" value="EF-hand"/>
    <property type="match status" value="1"/>
</dbReference>
<protein>
    <submittedName>
        <fullName evidence="4">Uncharacterized protein</fullName>
    </submittedName>
</protein>
<organism evidence="4 5">
    <name type="scientific">Phytophthora nicotianae P1976</name>
    <dbReference type="NCBI Taxonomy" id="1317066"/>
    <lineage>
        <taxon>Eukaryota</taxon>
        <taxon>Sar</taxon>
        <taxon>Stramenopiles</taxon>
        <taxon>Oomycota</taxon>
        <taxon>Peronosporomycetes</taxon>
        <taxon>Peronosporales</taxon>
        <taxon>Peronosporaceae</taxon>
        <taxon>Phytophthora</taxon>
    </lineage>
</organism>
<dbReference type="PANTHER" id="PTHR12085">
    <property type="entry name" value="SERINE/THREONINE-PROTEIN PHOSPHATASE 2A REGULATORY SUBUNIT B'' SUBUNIT GAMMA"/>
    <property type="match status" value="1"/>
</dbReference>
<dbReference type="AlphaFoldDB" id="A0A081AJQ1"/>
<sequence>MEKLTAPLLPGLLDGPGAVKENNNASSIPRFFFPRKRTPFTCGEHIRRGRVAAKLDAVILTSTEFSRLVEHICSFACDPDLSLYLKREIKQRTKKTGIVEIDRMLDAQMTLMLSYEDYQSLSKGSRCGILSLRAKSGILLTAQRFLMFPQDTQGRISGYMLLEYLHQLQLSLRIARFVLERVTHEGSDKDEVLSEQAYMTLITETIQVSRQPLELQDDTDFQQYYELICARMLLLPHGLQQIRTHGLSIHQVVTCSRFAEFFRLMDGSLRERYDMQSNAFHPTRIRNVHRQYLQLDRDGNGMLSMTELQDYGKKRAFNPTGSEPTHDLTGAFVTQVFAEVPTFNHEMDYHAYLDFTLLMSDNVSPAALRFFWNVLDFHKQGFLDAFTLDFFLRSLLEKIYAHEGKKDAPSIDRLRTQVFDAVAPVHPARITLQDLQRCKLGHNVVRLVTDYVAYRTYEDNGGRFL</sequence>
<dbReference type="SUPFAM" id="SSF47473">
    <property type="entry name" value="EF-hand"/>
    <property type="match status" value="1"/>
</dbReference>
<keyword evidence="2" id="KW-0963">Cytoplasm</keyword>
<evidence type="ECO:0000256" key="2">
    <source>
        <dbReference type="ARBA" id="ARBA00022490"/>
    </source>
</evidence>
<dbReference type="InterPro" id="IPR018247">
    <property type="entry name" value="EF_Hand_1_Ca_BS"/>
</dbReference>
<name>A0A081AJQ1_PHYNI</name>
<dbReference type="InterPro" id="IPR011992">
    <property type="entry name" value="EF-hand-dom_pair"/>
</dbReference>
<accession>A0A081AJQ1</accession>
<dbReference type="PROSITE" id="PS00018">
    <property type="entry name" value="EF_HAND_1"/>
    <property type="match status" value="1"/>
</dbReference>
<comment type="subcellular location">
    <subcellularLocation>
        <location evidence="1">Cytoplasm</location>
    </subcellularLocation>
</comment>
<dbReference type="GO" id="GO:0005819">
    <property type="term" value="C:spindle"/>
    <property type="evidence" value="ECO:0007669"/>
    <property type="project" value="TreeGrafter"/>
</dbReference>
<dbReference type="GO" id="GO:0035303">
    <property type="term" value="P:regulation of dephosphorylation"/>
    <property type="evidence" value="ECO:0007669"/>
    <property type="project" value="InterPro"/>
</dbReference>
<reference evidence="4 5" key="1">
    <citation type="submission" date="2013-11" db="EMBL/GenBank/DDBJ databases">
        <title>The Genome Sequence of Phytophthora parasitica P1976.</title>
        <authorList>
            <consortium name="The Broad Institute Genomics Platform"/>
            <person name="Russ C."/>
            <person name="Tyler B."/>
            <person name="Panabieres F."/>
            <person name="Shan W."/>
            <person name="Tripathy S."/>
            <person name="Grunwald N."/>
            <person name="Machado M."/>
            <person name="Johnson C.S."/>
            <person name="Walker B."/>
            <person name="Young S."/>
            <person name="Zeng Q."/>
            <person name="Gargeya S."/>
            <person name="Fitzgerald M."/>
            <person name="Haas B."/>
            <person name="Abouelleil A."/>
            <person name="Allen A.W."/>
            <person name="Alvarado L."/>
            <person name="Arachchi H.M."/>
            <person name="Berlin A.M."/>
            <person name="Chapman S.B."/>
            <person name="Gainer-Dewar J."/>
            <person name="Goldberg J."/>
            <person name="Griggs A."/>
            <person name="Gujja S."/>
            <person name="Hansen M."/>
            <person name="Howarth C."/>
            <person name="Imamovic A."/>
            <person name="Ireland A."/>
            <person name="Larimer J."/>
            <person name="McCowan C."/>
            <person name="Murphy C."/>
            <person name="Pearson M."/>
            <person name="Poon T.W."/>
            <person name="Priest M."/>
            <person name="Roberts A."/>
            <person name="Saif S."/>
            <person name="Shea T."/>
            <person name="Sisk P."/>
            <person name="Sykes S."/>
            <person name="Wortman J."/>
            <person name="Nusbaum C."/>
            <person name="Birren B."/>
        </authorList>
    </citation>
    <scope>NUCLEOTIDE SEQUENCE [LARGE SCALE GENOMIC DNA]</scope>
    <source>
        <strain evidence="4 5">P1976</strain>
    </source>
</reference>
<dbReference type="GO" id="GO:0000226">
    <property type="term" value="P:microtubule cytoskeleton organization"/>
    <property type="evidence" value="ECO:0007669"/>
    <property type="project" value="TreeGrafter"/>
</dbReference>